<gene>
    <name evidence="3" type="ORF">A2Z53_03435</name>
</gene>
<proteinExistence type="inferred from homology"/>
<dbReference type="SMART" id="SM00822">
    <property type="entry name" value="PKS_KR"/>
    <property type="match status" value="1"/>
</dbReference>
<dbReference type="Proteomes" id="UP000177451">
    <property type="component" value="Unassembled WGS sequence"/>
</dbReference>
<organism evidence="3 4">
    <name type="scientific">Candidatus Giovannonibacteria bacterium RIFCSPHIGHO2_02_42_15</name>
    <dbReference type="NCBI Taxonomy" id="1798329"/>
    <lineage>
        <taxon>Bacteria</taxon>
        <taxon>Candidatus Giovannoniibacteriota</taxon>
    </lineage>
</organism>
<dbReference type="PANTHER" id="PTHR42879">
    <property type="entry name" value="3-OXOACYL-(ACYL-CARRIER-PROTEIN) REDUCTASE"/>
    <property type="match status" value="1"/>
</dbReference>
<dbReference type="Pfam" id="PF13561">
    <property type="entry name" value="adh_short_C2"/>
    <property type="match status" value="1"/>
</dbReference>
<dbReference type="InterPro" id="IPR050259">
    <property type="entry name" value="SDR"/>
</dbReference>
<evidence type="ECO:0000259" key="2">
    <source>
        <dbReference type="SMART" id="SM00822"/>
    </source>
</evidence>
<dbReference type="InterPro" id="IPR036291">
    <property type="entry name" value="NAD(P)-bd_dom_sf"/>
</dbReference>
<name>A0A1F5VNX5_9BACT</name>
<dbReference type="PRINTS" id="PR00080">
    <property type="entry name" value="SDRFAMILY"/>
</dbReference>
<dbReference type="PRINTS" id="PR00081">
    <property type="entry name" value="GDHRDH"/>
</dbReference>
<dbReference type="InterPro" id="IPR002347">
    <property type="entry name" value="SDR_fam"/>
</dbReference>
<feature type="domain" description="Ketoreductase" evidence="2">
    <location>
        <begin position="6"/>
        <end position="190"/>
    </location>
</feature>
<comment type="caution">
    <text evidence="3">The sequence shown here is derived from an EMBL/GenBank/DDBJ whole genome shotgun (WGS) entry which is preliminary data.</text>
</comment>
<comment type="similarity">
    <text evidence="1">Belongs to the short-chain dehydrogenases/reductases (SDR) family.</text>
</comment>
<dbReference type="Gene3D" id="3.40.50.720">
    <property type="entry name" value="NAD(P)-binding Rossmann-like Domain"/>
    <property type="match status" value="1"/>
</dbReference>
<dbReference type="NCBIfam" id="NF005559">
    <property type="entry name" value="PRK07231.1"/>
    <property type="match status" value="1"/>
</dbReference>
<dbReference type="SUPFAM" id="SSF51735">
    <property type="entry name" value="NAD(P)-binding Rossmann-fold domains"/>
    <property type="match status" value="1"/>
</dbReference>
<dbReference type="CDD" id="cd05233">
    <property type="entry name" value="SDR_c"/>
    <property type="match status" value="1"/>
</dbReference>
<dbReference type="PANTHER" id="PTHR42879:SF2">
    <property type="entry name" value="3-OXOACYL-[ACYL-CARRIER-PROTEIN] REDUCTASE FABG"/>
    <property type="match status" value="1"/>
</dbReference>
<evidence type="ECO:0000313" key="4">
    <source>
        <dbReference type="Proteomes" id="UP000177451"/>
    </source>
</evidence>
<evidence type="ECO:0000256" key="1">
    <source>
        <dbReference type="ARBA" id="ARBA00006484"/>
    </source>
</evidence>
<dbReference type="FunFam" id="3.40.50.720:FF:000084">
    <property type="entry name" value="Short-chain dehydrogenase reductase"/>
    <property type="match status" value="1"/>
</dbReference>
<protein>
    <submittedName>
        <fullName evidence="3">Beta-ketoacyl-ACP reductase</fullName>
    </submittedName>
</protein>
<evidence type="ECO:0000313" key="3">
    <source>
        <dbReference type="EMBL" id="OGF65116.1"/>
    </source>
</evidence>
<dbReference type="EMBL" id="MFHH01000022">
    <property type="protein sequence ID" value="OGF65116.1"/>
    <property type="molecule type" value="Genomic_DNA"/>
</dbReference>
<accession>A0A1F5VNX5</accession>
<reference evidence="3 4" key="1">
    <citation type="journal article" date="2016" name="Nat. Commun.">
        <title>Thousands of microbial genomes shed light on interconnected biogeochemical processes in an aquifer system.</title>
        <authorList>
            <person name="Anantharaman K."/>
            <person name="Brown C.T."/>
            <person name="Hug L.A."/>
            <person name="Sharon I."/>
            <person name="Castelle C.J."/>
            <person name="Probst A.J."/>
            <person name="Thomas B.C."/>
            <person name="Singh A."/>
            <person name="Wilkins M.J."/>
            <person name="Karaoz U."/>
            <person name="Brodie E.L."/>
            <person name="Williams K.H."/>
            <person name="Hubbard S.S."/>
            <person name="Banfield J.F."/>
        </authorList>
    </citation>
    <scope>NUCLEOTIDE SEQUENCE [LARGE SCALE GENOMIC DNA]</scope>
</reference>
<dbReference type="InterPro" id="IPR057326">
    <property type="entry name" value="KR_dom"/>
</dbReference>
<dbReference type="AlphaFoldDB" id="A0A1F5VNX5"/>
<sequence length="285" mass="31347">MKFKDRIVLVTGSSTGIGRATAIAFAHEGANIVVNYVKNKEAADAVVTKIKSLGQSVLAIQADVSSEDDVKKMMEETVQHFGAIDVLVNNAGIVFDIPILEKTVGEWERTLRVNLIGPFLCIKYALPHIKGRPGASIVNISSTNGIDTLSTDDADYDASKAGVISLTKNFSQALTPDIRVNCVAPDWVDTEINKDLPKELKESETEKMAMKRWGRPEEIAKAVLFLCSDDASFITGSVLVVDGGYQLNIINMVWKLSSLHWERSGWNFFAMDKTQSRYPSIAKTY</sequence>